<feature type="transmembrane region" description="Helical" evidence="8">
    <location>
        <begin position="283"/>
        <end position="303"/>
    </location>
</feature>
<comment type="subcellular location">
    <subcellularLocation>
        <location evidence="1">Membrane</location>
        <topology evidence="1">Multi-pass membrane protein</topology>
    </subcellularLocation>
</comment>
<evidence type="ECO:0000256" key="1">
    <source>
        <dbReference type="ARBA" id="ARBA00004141"/>
    </source>
</evidence>
<evidence type="ECO:0000256" key="2">
    <source>
        <dbReference type="ARBA" id="ARBA00022448"/>
    </source>
</evidence>
<dbReference type="Gene3D" id="1.20.1740.10">
    <property type="entry name" value="Amino acid/polyamine transporter I"/>
    <property type="match status" value="1"/>
</dbReference>
<keyword evidence="2" id="KW-0813">Transport</keyword>
<feature type="transmembrane region" description="Helical" evidence="8">
    <location>
        <begin position="87"/>
        <end position="106"/>
    </location>
</feature>
<organism evidence="10 11">
    <name type="scientific">Neodothiora populina</name>
    <dbReference type="NCBI Taxonomy" id="2781224"/>
    <lineage>
        <taxon>Eukaryota</taxon>
        <taxon>Fungi</taxon>
        <taxon>Dikarya</taxon>
        <taxon>Ascomycota</taxon>
        <taxon>Pezizomycotina</taxon>
        <taxon>Dothideomycetes</taxon>
        <taxon>Dothideomycetidae</taxon>
        <taxon>Dothideales</taxon>
        <taxon>Dothioraceae</taxon>
        <taxon>Neodothiora</taxon>
    </lineage>
</organism>
<evidence type="ECO:0000256" key="6">
    <source>
        <dbReference type="ARBA" id="ARBA00023136"/>
    </source>
</evidence>
<keyword evidence="4" id="KW-0029">Amino-acid transport</keyword>
<dbReference type="PANTHER" id="PTHR43341">
    <property type="entry name" value="AMINO ACID PERMEASE"/>
    <property type="match status" value="1"/>
</dbReference>
<comment type="caution">
    <text evidence="10">The sequence shown here is derived from an EMBL/GenBank/DDBJ whole genome shotgun (WGS) entry which is preliminary data.</text>
</comment>
<feature type="compositionally biased region" description="Polar residues" evidence="7">
    <location>
        <begin position="19"/>
        <end position="29"/>
    </location>
</feature>
<evidence type="ECO:0000256" key="7">
    <source>
        <dbReference type="SAM" id="MobiDB-lite"/>
    </source>
</evidence>
<feature type="region of interest" description="Disordered" evidence="7">
    <location>
        <begin position="1"/>
        <end position="38"/>
    </location>
</feature>
<feature type="transmembrane region" description="Helical" evidence="8">
    <location>
        <begin position="462"/>
        <end position="482"/>
    </location>
</feature>
<evidence type="ECO:0000256" key="3">
    <source>
        <dbReference type="ARBA" id="ARBA00022692"/>
    </source>
</evidence>
<feature type="transmembrane region" description="Helical" evidence="8">
    <location>
        <begin position="126"/>
        <end position="149"/>
    </location>
</feature>
<dbReference type="InterPro" id="IPR004841">
    <property type="entry name" value="AA-permease/SLC12A_dom"/>
</dbReference>
<feature type="transmembrane region" description="Helical" evidence="8">
    <location>
        <begin position="376"/>
        <end position="399"/>
    </location>
</feature>
<dbReference type="PROSITE" id="PS00218">
    <property type="entry name" value="AMINO_ACID_PERMEASE_1"/>
    <property type="match status" value="1"/>
</dbReference>
<feature type="transmembrane region" description="Helical" evidence="8">
    <location>
        <begin position="411"/>
        <end position="432"/>
    </location>
</feature>
<evidence type="ECO:0000313" key="10">
    <source>
        <dbReference type="EMBL" id="KAL1305501.1"/>
    </source>
</evidence>
<keyword evidence="3 8" id="KW-0812">Transmembrane</keyword>
<name>A0ABR3PH92_9PEZI</name>
<dbReference type="InterPro" id="IPR004840">
    <property type="entry name" value="Amino_acid_permease_CS"/>
</dbReference>
<dbReference type="Proteomes" id="UP001562354">
    <property type="component" value="Unassembled WGS sequence"/>
</dbReference>
<evidence type="ECO:0000256" key="4">
    <source>
        <dbReference type="ARBA" id="ARBA00022970"/>
    </source>
</evidence>
<reference evidence="10 11" key="1">
    <citation type="submission" date="2024-07" db="EMBL/GenBank/DDBJ databases">
        <title>Draft sequence of the Neodothiora populina.</title>
        <authorList>
            <person name="Drown D.D."/>
            <person name="Schuette U.S."/>
            <person name="Buechlein A.B."/>
            <person name="Rusch D.R."/>
            <person name="Winton L.W."/>
            <person name="Adams G.A."/>
        </authorList>
    </citation>
    <scope>NUCLEOTIDE SEQUENCE [LARGE SCALE GENOMIC DNA]</scope>
    <source>
        <strain evidence="10 11">CPC 39397</strain>
    </source>
</reference>
<evidence type="ECO:0000256" key="5">
    <source>
        <dbReference type="ARBA" id="ARBA00022989"/>
    </source>
</evidence>
<dbReference type="RefSeq" id="XP_069201774.1">
    <property type="nucleotide sequence ID" value="XM_069341679.1"/>
</dbReference>
<gene>
    <name evidence="10" type="ORF">AAFC00_002374</name>
</gene>
<sequence length="560" mass="61415">MSVDVAASTNMESQDKKTPYSNEKTSPSLDIQEGHSSDIVDFKEEPEKELPRTFSPRQIQVINVGGTLGSGLFIVTGKALASGGPGSVIVGYALVCSAVFAVLQVVGEMTIAFPTSGNFIDYADRFVDPALAFAAGFAEWLGWTAVIGSEAVMFNTVVNYWADGAVPTAALYTIFLVFLAVLMFLPNQWFAWFEYITSILKIIGLLVIIFFCFAVILGAGANGQGHRYTGETWRELPVFKNGFSGFSSCMLYAIWAIGDNVMPGLTIGEGKTPRFSMGRAVKIVPFRVSVVYLIPCTLVSFIVRSDDDRLFGGKGAAASPFVIAANMAGVGGLGDFLNVIIMLGLTAIAAESIYISSRIARAMSHQRIVPRYMAKVNSWGQPMFAIGLTVVVGVILTYINLSATGVTVFTWLVSITSAAYFMVWMIIVISSVRFRAALKAQNDPLFEELYAWRMTGWPFTPIYLMAMCILLLIACIYSGLYSVGSTSISVYAFFEYMIGVLLILASYIGYKLVCRTKLRDLKTVDLQTGRRVISEGELTLLRTYYATPPWRRALSYFQIW</sequence>
<evidence type="ECO:0000259" key="9">
    <source>
        <dbReference type="Pfam" id="PF00324"/>
    </source>
</evidence>
<feature type="transmembrane region" description="Helical" evidence="8">
    <location>
        <begin position="243"/>
        <end position="262"/>
    </location>
</feature>
<dbReference type="GeneID" id="95976076"/>
<feature type="transmembrane region" description="Helical" evidence="8">
    <location>
        <begin position="169"/>
        <end position="190"/>
    </location>
</feature>
<keyword evidence="5 8" id="KW-1133">Transmembrane helix</keyword>
<protein>
    <recommendedName>
        <fullName evidence="9">Amino acid permease/ SLC12A domain-containing protein</fullName>
    </recommendedName>
</protein>
<dbReference type="InterPro" id="IPR050524">
    <property type="entry name" value="APC_YAT"/>
</dbReference>
<dbReference type="Pfam" id="PF00324">
    <property type="entry name" value="AA_permease"/>
    <property type="match status" value="1"/>
</dbReference>
<feature type="transmembrane region" description="Helical" evidence="8">
    <location>
        <begin position="488"/>
        <end position="510"/>
    </location>
</feature>
<dbReference type="EMBL" id="JBFMKM010000007">
    <property type="protein sequence ID" value="KAL1305501.1"/>
    <property type="molecule type" value="Genomic_DNA"/>
</dbReference>
<evidence type="ECO:0000256" key="8">
    <source>
        <dbReference type="SAM" id="Phobius"/>
    </source>
</evidence>
<feature type="domain" description="Amino acid permease/ SLC12A" evidence="9">
    <location>
        <begin position="59"/>
        <end position="521"/>
    </location>
</feature>
<proteinExistence type="predicted"/>
<accession>A0ABR3PH92</accession>
<feature type="transmembrane region" description="Helical" evidence="8">
    <location>
        <begin position="61"/>
        <end position="81"/>
    </location>
</feature>
<feature type="transmembrane region" description="Helical" evidence="8">
    <location>
        <begin position="202"/>
        <end position="223"/>
    </location>
</feature>
<evidence type="ECO:0000313" key="11">
    <source>
        <dbReference type="Proteomes" id="UP001562354"/>
    </source>
</evidence>
<keyword evidence="11" id="KW-1185">Reference proteome</keyword>
<dbReference type="PIRSF" id="PIRSF006060">
    <property type="entry name" value="AA_transporter"/>
    <property type="match status" value="1"/>
</dbReference>
<keyword evidence="6 8" id="KW-0472">Membrane</keyword>
<feature type="transmembrane region" description="Helical" evidence="8">
    <location>
        <begin position="336"/>
        <end position="355"/>
    </location>
</feature>
<dbReference type="PANTHER" id="PTHR43341:SF1">
    <property type="entry name" value="GENERAL AMINO-ACID PERMEASE GAP1"/>
    <property type="match status" value="1"/>
</dbReference>